<dbReference type="AlphaFoldDB" id="A0AAD4QL07"/>
<comment type="subcellular location">
    <subcellularLocation>
        <location evidence="1">Membrane</location>
        <topology evidence="1">Single-pass type IV membrane protein</topology>
    </subcellularLocation>
</comment>
<evidence type="ECO:0000256" key="7">
    <source>
        <dbReference type="ARBA" id="ARBA00023054"/>
    </source>
</evidence>
<gene>
    <name evidence="9" type="ORF">B0F90DRAFT_1751853</name>
</gene>
<dbReference type="EMBL" id="WTXG01000060">
    <property type="protein sequence ID" value="KAI0295329.1"/>
    <property type="molecule type" value="Genomic_DNA"/>
</dbReference>
<proteinExistence type="inferred from homology"/>
<evidence type="ECO:0000256" key="6">
    <source>
        <dbReference type="ARBA" id="ARBA00022989"/>
    </source>
</evidence>
<keyword evidence="6" id="KW-1133">Transmembrane helix</keyword>
<protein>
    <submittedName>
        <fullName evidence="9">Uncharacterized protein</fullName>
    </submittedName>
</protein>
<dbReference type="GO" id="GO:0015031">
    <property type="term" value="P:protein transport"/>
    <property type="evidence" value="ECO:0007669"/>
    <property type="project" value="UniProtKB-KW"/>
</dbReference>
<reference evidence="9" key="1">
    <citation type="journal article" date="2022" name="New Phytol.">
        <title>Evolutionary transition to the ectomycorrhizal habit in the genomes of a hyperdiverse lineage of mushroom-forming fungi.</title>
        <authorList>
            <person name="Looney B."/>
            <person name="Miyauchi S."/>
            <person name="Morin E."/>
            <person name="Drula E."/>
            <person name="Courty P.E."/>
            <person name="Kohler A."/>
            <person name="Kuo A."/>
            <person name="LaButti K."/>
            <person name="Pangilinan J."/>
            <person name="Lipzen A."/>
            <person name="Riley R."/>
            <person name="Andreopoulos W."/>
            <person name="He G."/>
            <person name="Johnson J."/>
            <person name="Nolan M."/>
            <person name="Tritt A."/>
            <person name="Barry K.W."/>
            <person name="Grigoriev I.V."/>
            <person name="Nagy L.G."/>
            <person name="Hibbett D."/>
            <person name="Henrissat B."/>
            <person name="Matheny P.B."/>
            <person name="Labbe J."/>
            <person name="Martin F.M."/>
        </authorList>
    </citation>
    <scope>NUCLEOTIDE SEQUENCE</scope>
    <source>
        <strain evidence="9">BPL690</strain>
    </source>
</reference>
<evidence type="ECO:0000256" key="1">
    <source>
        <dbReference type="ARBA" id="ARBA00004211"/>
    </source>
</evidence>
<dbReference type="GO" id="GO:0005783">
    <property type="term" value="C:endoplasmic reticulum"/>
    <property type="evidence" value="ECO:0007669"/>
    <property type="project" value="TreeGrafter"/>
</dbReference>
<evidence type="ECO:0000313" key="9">
    <source>
        <dbReference type="EMBL" id="KAI0295329.1"/>
    </source>
</evidence>
<keyword evidence="10" id="KW-1185">Reference proteome</keyword>
<name>A0AAD4QL07_9AGAM</name>
<keyword evidence="7" id="KW-0175">Coiled coil</keyword>
<keyword evidence="8" id="KW-0472">Membrane</keyword>
<comment type="caution">
    <text evidence="9">The sequence shown here is derived from an EMBL/GenBank/DDBJ whole genome shotgun (WGS) entry which is preliminary data.</text>
</comment>
<accession>A0AAD4QL07</accession>
<organism evidence="9 10">
    <name type="scientific">Multifurca ochricompacta</name>
    <dbReference type="NCBI Taxonomy" id="376703"/>
    <lineage>
        <taxon>Eukaryota</taxon>
        <taxon>Fungi</taxon>
        <taxon>Dikarya</taxon>
        <taxon>Basidiomycota</taxon>
        <taxon>Agaricomycotina</taxon>
        <taxon>Agaricomycetes</taxon>
        <taxon>Russulales</taxon>
        <taxon>Russulaceae</taxon>
        <taxon>Multifurca</taxon>
    </lineage>
</organism>
<keyword evidence="3" id="KW-0813">Transport</keyword>
<evidence type="ECO:0000256" key="8">
    <source>
        <dbReference type="ARBA" id="ARBA00023136"/>
    </source>
</evidence>
<dbReference type="GO" id="GO:0006890">
    <property type="term" value="P:retrograde vesicle-mediated transport, Golgi to endoplasmic reticulum"/>
    <property type="evidence" value="ECO:0007669"/>
    <property type="project" value="TreeGrafter"/>
</dbReference>
<dbReference type="Proteomes" id="UP001203297">
    <property type="component" value="Unassembled WGS sequence"/>
</dbReference>
<comment type="similarity">
    <text evidence="2">Belongs to the syntaxin family.</text>
</comment>
<keyword evidence="4" id="KW-0812">Transmembrane</keyword>
<evidence type="ECO:0000256" key="3">
    <source>
        <dbReference type="ARBA" id="ARBA00022448"/>
    </source>
</evidence>
<evidence type="ECO:0000256" key="2">
    <source>
        <dbReference type="ARBA" id="ARBA00009063"/>
    </source>
</evidence>
<evidence type="ECO:0000256" key="4">
    <source>
        <dbReference type="ARBA" id="ARBA00022692"/>
    </source>
</evidence>
<dbReference type="PANTHER" id="PTHR15959">
    <property type="entry name" value="SYNTAXIN-18"/>
    <property type="match status" value="1"/>
</dbReference>
<dbReference type="GO" id="GO:0031201">
    <property type="term" value="C:SNARE complex"/>
    <property type="evidence" value="ECO:0007669"/>
    <property type="project" value="TreeGrafter"/>
</dbReference>
<feature type="non-terminal residue" evidence="9">
    <location>
        <position position="306"/>
    </location>
</feature>
<dbReference type="PANTHER" id="PTHR15959:SF0">
    <property type="entry name" value="SYNTAXIN-18"/>
    <property type="match status" value="1"/>
</dbReference>
<keyword evidence="5" id="KW-0653">Protein transport</keyword>
<evidence type="ECO:0000256" key="5">
    <source>
        <dbReference type="ARBA" id="ARBA00022927"/>
    </source>
</evidence>
<sequence>KLGRPSHVVPGDALIDGASMQAYTKEPYTIVSHRSCNILPLTRMLAAVRRAYPDVHARPPCGLDAWGDVKLFTNAERDLIDMQARTIPAYCVSQTSNRLYRLLPTLLLSDNVADFVSTHCAGVTSYLTWHLTQVGQMQLDMQEECVCRETERTRTLGSGVAREVVGLKLKPNASEPTKPEFSSWFGSASSVLGASRLVQQDFYPEELDPLSSDDDEDDAELSASQMQQFEAENAEAPELVFHLTRQTEISDQLYENAIATSEMVKKGNIQLREARHRARDGRKWLLAFLIGASCSCTIIKHCNHDP</sequence>
<evidence type="ECO:0000313" key="10">
    <source>
        <dbReference type="Proteomes" id="UP001203297"/>
    </source>
</evidence>